<gene>
    <name evidence="2" type="ORF">SE17_10610</name>
</gene>
<dbReference type="EMBL" id="LJCR01000297">
    <property type="protein sequence ID" value="KPV53268.1"/>
    <property type="molecule type" value="Genomic_DNA"/>
</dbReference>
<evidence type="ECO:0000313" key="3">
    <source>
        <dbReference type="Proteomes" id="UP000050509"/>
    </source>
</evidence>
<organism evidence="2 3">
    <name type="scientific">Kouleothrix aurantiaca</name>
    <dbReference type="NCBI Taxonomy" id="186479"/>
    <lineage>
        <taxon>Bacteria</taxon>
        <taxon>Bacillati</taxon>
        <taxon>Chloroflexota</taxon>
        <taxon>Chloroflexia</taxon>
        <taxon>Chloroflexales</taxon>
        <taxon>Roseiflexineae</taxon>
        <taxon>Roseiflexaceae</taxon>
        <taxon>Kouleothrix</taxon>
    </lineage>
</organism>
<dbReference type="CDD" id="cd05403">
    <property type="entry name" value="NT_KNTase_like"/>
    <property type="match status" value="1"/>
</dbReference>
<dbReference type="SUPFAM" id="SSF81301">
    <property type="entry name" value="Nucleotidyltransferase"/>
    <property type="match status" value="1"/>
</dbReference>
<name>A0A0P9DSX4_9CHLR</name>
<dbReference type="InterPro" id="IPR025117">
    <property type="entry name" value="DUF4037"/>
</dbReference>
<reference evidence="2 3" key="1">
    <citation type="submission" date="2015-09" db="EMBL/GenBank/DDBJ databases">
        <title>Draft genome sequence of Kouleothrix aurantiaca JCM 19913.</title>
        <authorList>
            <person name="Hemp J."/>
        </authorList>
    </citation>
    <scope>NUCLEOTIDE SEQUENCE [LARGE SCALE GENOMIC DNA]</scope>
    <source>
        <strain evidence="2 3">COM-B</strain>
    </source>
</reference>
<protein>
    <recommendedName>
        <fullName evidence="1">DUF4037 domain-containing protein</fullName>
    </recommendedName>
</protein>
<accession>A0A0P9DSX4</accession>
<evidence type="ECO:0000259" key="1">
    <source>
        <dbReference type="Pfam" id="PF13228"/>
    </source>
</evidence>
<sequence>MNTASQWRAALAQQVAPHYAFNPQVAAVLLGGSTARGHADRYSDIELGVFWHQPPTDAERQAVANQIPGDLVRLYPYDPAEEVWCDDFLLGRRHPDQAKSGVLLEVVHYTTDFLNRTFDAVLQHANPDPVKQNLIAGVVQGVPLHHSELVQQWKARAASYPDELAIAVVNRYALIDHFWRWEMWLARSSNLMQLYHAFAQVQQQLLHVLLGVNRVYYFGFKWIDVVAAQLRYKPDNLVHRFSQVYQVTPAEGAGELTALVEETYTLVEQQFPEVDVTWLRSVFHYRRPVWDHAPPS</sequence>
<proteinExistence type="predicted"/>
<evidence type="ECO:0000313" key="2">
    <source>
        <dbReference type="EMBL" id="KPV53268.1"/>
    </source>
</evidence>
<dbReference type="Proteomes" id="UP000050509">
    <property type="component" value="Unassembled WGS sequence"/>
</dbReference>
<dbReference type="Gene3D" id="3.30.460.10">
    <property type="entry name" value="Beta Polymerase, domain 2"/>
    <property type="match status" value="1"/>
</dbReference>
<feature type="domain" description="DUF4037" evidence="1">
    <location>
        <begin position="132"/>
        <end position="222"/>
    </location>
</feature>
<dbReference type="Pfam" id="PF13228">
    <property type="entry name" value="DUF4037"/>
    <property type="match status" value="1"/>
</dbReference>
<dbReference type="AlphaFoldDB" id="A0A0P9DSX4"/>
<comment type="caution">
    <text evidence="2">The sequence shown here is derived from an EMBL/GenBank/DDBJ whole genome shotgun (WGS) entry which is preliminary data.</text>
</comment>
<dbReference type="InterPro" id="IPR043519">
    <property type="entry name" value="NT_sf"/>
</dbReference>
<keyword evidence="3" id="KW-1185">Reference proteome</keyword>